<sequence>MKSNNKNYKFLNIKKRKYRIFFMLCSLNLIWAGVIIAIVLRLKNIDKRFSENDHKIARPTWEYDNDGNLEIHTQLANDLNDDLKQKALNNANVKGIVVDQNGVEHEIDVSIDANGKVIIPTKDLVNNDPTKPNIYTLKKVVLKQHNQPNIDLISEEQLSGDNHISFKKPTVVAQINDNNDYIMHFTNPNLVNKKIKLTFKVDDQDDHTKTIEAIIGLDGKAIFKTSDDAIFAPDHKYTLTKIEANNKKVANIDEIPLKNRIVDKNPIKRINLTQLKVAKDLILWNNTNQNQFITATFKNINNDFDDYIVKLIYEYNYRGEMKEIASQPFKLEKNKTTYNNILLPISIPNRLYHFKKVVIQKLNQPNKSIDLDHDPNLKSFFIVGPGKTDFAWKKPNDDQITYDGLKRLNIEITSQDYALQNGKKVMVWFKSDAEPNNDSLKFIGELSQTNANGTAAVINNLNNLYGMKEQTEYYIYKIQFIDELEYSKLPPNRNNIVYEYNKNIARNYAFRTKTAPLILEKIEKDDNGSIGGQNFYFYLNKASDDPSTIKQVTIYCRDNNNELYTSDDQEIDSVDLVYHSWIHDLKWNREYVFDHAEIQTTYPDDPEYGGETNDLEIKRGLTFKFYTPPSKTEIQWKHPIKITNNGAILDIQLQSKDRAFEDKQKYRVTLVEAENQNNAVVGDFLLAGTSINKNDSPIGDNNDKNKDIATLSCNFENKLKKGTKYLLKEVRFIANPNEEISAKPTRAARPFNNDNIIYSLNLRINDPYDFTTLKN</sequence>
<feature type="domain" description="DUF1410" evidence="2">
    <location>
        <begin position="86"/>
        <end position="149"/>
    </location>
</feature>
<feature type="domain" description="DUF1410" evidence="2">
    <location>
        <begin position="187"/>
        <end position="251"/>
    </location>
</feature>
<evidence type="ECO:0000313" key="3">
    <source>
        <dbReference type="EMBL" id="ACA33127.1"/>
    </source>
</evidence>
<keyword evidence="1" id="KW-1133">Transmembrane helix</keyword>
<dbReference type="Pfam" id="PF07198">
    <property type="entry name" value="DUF1410"/>
    <property type="match status" value="2"/>
</dbReference>
<proteinExistence type="predicted"/>
<protein>
    <recommendedName>
        <fullName evidence="2">DUF1410 domain-containing protein</fullName>
    </recommendedName>
</protein>
<name>A0A2C9DYW1_UREP2</name>
<feature type="transmembrane region" description="Helical" evidence="1">
    <location>
        <begin position="20"/>
        <end position="40"/>
    </location>
</feature>
<keyword evidence="1" id="KW-0812">Transmembrane</keyword>
<evidence type="ECO:0000259" key="2">
    <source>
        <dbReference type="Pfam" id="PF07198"/>
    </source>
</evidence>
<keyword evidence="1" id="KW-0472">Membrane</keyword>
<dbReference type="AlphaFoldDB" id="A0A2C9DYW1"/>
<dbReference type="KEGG" id="upa:UPA3_0491"/>
<gene>
    <name evidence="3" type="ordered locus">UPA3_0491</name>
</gene>
<evidence type="ECO:0000256" key="1">
    <source>
        <dbReference type="SAM" id="Phobius"/>
    </source>
</evidence>
<dbReference type="EMBL" id="CP000942">
    <property type="protein sequence ID" value="ACA33127.1"/>
    <property type="molecule type" value="Genomic_DNA"/>
</dbReference>
<accession>A0A2C9DYW1</accession>
<organism evidence="3 4">
    <name type="scientific">Ureaplasma parvum serovar 3 (strain ATCC 27815 / 27 / NCTC 11736)</name>
    <dbReference type="NCBI Taxonomy" id="505682"/>
    <lineage>
        <taxon>Bacteria</taxon>
        <taxon>Bacillati</taxon>
        <taxon>Mycoplasmatota</taxon>
        <taxon>Mycoplasmoidales</taxon>
        <taxon>Mycoplasmoidaceae</taxon>
        <taxon>Ureaplasma</taxon>
    </lineage>
</organism>
<dbReference type="HOGENOM" id="CLU_360900_0_0_14"/>
<evidence type="ECO:0000313" key="4">
    <source>
        <dbReference type="Proteomes" id="UP000002162"/>
    </source>
</evidence>
<reference evidence="3 4" key="1">
    <citation type="submission" date="2008-02" db="EMBL/GenBank/DDBJ databases">
        <title>Genome sequence of Ureaplasma parvum serovar 3.</title>
        <authorList>
            <person name="Methe B.A."/>
            <person name="Glass J."/>
            <person name="Waites K."/>
            <person name="Shrivastava S."/>
        </authorList>
    </citation>
    <scope>NUCLEOTIDE SEQUENCE [LARGE SCALE GENOMIC DNA]</scope>
    <source>
        <strain evidence="4">ATCC 27815 / 27 / NCTC 11736</strain>
    </source>
</reference>
<dbReference type="InterPro" id="IPR009849">
    <property type="entry name" value="DUF1410"/>
</dbReference>
<dbReference type="Proteomes" id="UP000002162">
    <property type="component" value="Chromosome"/>
</dbReference>